<keyword evidence="5" id="KW-1185">Reference proteome</keyword>
<sequence>MKEQFAIIGAGIGGLTLALTLKQKGHEVTIFESASEIKPVGAGIIMANNAMQVFRTLGMKEKIEKAGNKVSSMKITDEQLKAISSIELAKFEAKYGVYNVAIHRADLQRLLAEEIGLEHIQLSKRLSKIERIEGFNLTFDDNTTAKSRIVIGADGIHSTVRKEIFEVGEIRDTRQVCWRGVCEVELPKEYEHTAFEAWGKGLRFGFVKINSQKVYWYAVASEGLVPSGSVNLSGLFRTFHSDVLRIIAATPAETIFFSKITDLKPISIWQDKGACLIGDAAHATTPNMGQGACQAIEDAYAIGKLLESGKPMDQVFSEYERVRMKKAHQIVNTSWTMGKLAHLENGLGIWLRNAALGIVPSSLNDKQLDGVFDIGYIDSEVEKLKS</sequence>
<dbReference type="InterPro" id="IPR002938">
    <property type="entry name" value="FAD-bd"/>
</dbReference>
<comment type="caution">
    <text evidence="4">The sequence shown here is derived from an EMBL/GenBank/DDBJ whole genome shotgun (WGS) entry which is preliminary data.</text>
</comment>
<evidence type="ECO:0000313" key="5">
    <source>
        <dbReference type="Proteomes" id="UP001500469"/>
    </source>
</evidence>
<keyword evidence="2 4" id="KW-0503">Monooxygenase</keyword>
<dbReference type="SUPFAM" id="SSF51905">
    <property type="entry name" value="FAD/NAD(P)-binding domain"/>
    <property type="match status" value="1"/>
</dbReference>
<dbReference type="Gene3D" id="3.50.50.60">
    <property type="entry name" value="FAD/NAD(P)-binding domain"/>
    <property type="match status" value="1"/>
</dbReference>
<dbReference type="PRINTS" id="PR00420">
    <property type="entry name" value="RNGMNOXGNASE"/>
</dbReference>
<dbReference type="EMBL" id="BAAAFI010000047">
    <property type="protein sequence ID" value="GAA0880865.1"/>
    <property type="molecule type" value="Genomic_DNA"/>
</dbReference>
<feature type="domain" description="FAD-binding" evidence="3">
    <location>
        <begin position="6"/>
        <end position="333"/>
    </location>
</feature>
<dbReference type="RefSeq" id="WP_343854435.1">
    <property type="nucleotide sequence ID" value="NZ_BAAAFI010000047.1"/>
</dbReference>
<protein>
    <submittedName>
        <fullName evidence="4">FAD-dependent monooxygenase</fullName>
    </submittedName>
</protein>
<dbReference type="InterPro" id="IPR050493">
    <property type="entry name" value="FAD-dep_Monooxygenase_BioMet"/>
</dbReference>
<dbReference type="PANTHER" id="PTHR13789">
    <property type="entry name" value="MONOOXYGENASE"/>
    <property type="match status" value="1"/>
</dbReference>
<organism evidence="4 5">
    <name type="scientific">Algoriphagus jejuensis</name>
    <dbReference type="NCBI Taxonomy" id="419934"/>
    <lineage>
        <taxon>Bacteria</taxon>
        <taxon>Pseudomonadati</taxon>
        <taxon>Bacteroidota</taxon>
        <taxon>Cytophagia</taxon>
        <taxon>Cytophagales</taxon>
        <taxon>Cyclobacteriaceae</taxon>
        <taxon>Algoriphagus</taxon>
    </lineage>
</organism>
<dbReference type="Pfam" id="PF01494">
    <property type="entry name" value="FAD_binding_3"/>
    <property type="match status" value="1"/>
</dbReference>
<dbReference type="GO" id="GO:0004497">
    <property type="term" value="F:monooxygenase activity"/>
    <property type="evidence" value="ECO:0007669"/>
    <property type="project" value="UniProtKB-KW"/>
</dbReference>
<evidence type="ECO:0000256" key="1">
    <source>
        <dbReference type="ARBA" id="ARBA00023002"/>
    </source>
</evidence>
<accession>A0ABN1N4J9</accession>
<evidence type="ECO:0000256" key="2">
    <source>
        <dbReference type="ARBA" id="ARBA00023033"/>
    </source>
</evidence>
<name>A0ABN1N4J9_9BACT</name>
<dbReference type="InterPro" id="IPR036188">
    <property type="entry name" value="FAD/NAD-bd_sf"/>
</dbReference>
<evidence type="ECO:0000313" key="4">
    <source>
        <dbReference type="EMBL" id="GAA0880865.1"/>
    </source>
</evidence>
<proteinExistence type="predicted"/>
<gene>
    <name evidence="4" type="ORF">GCM10009119_38350</name>
</gene>
<dbReference type="PANTHER" id="PTHR13789:SF309">
    <property type="entry name" value="PUTATIVE (AFU_ORTHOLOGUE AFUA_6G14510)-RELATED"/>
    <property type="match status" value="1"/>
</dbReference>
<dbReference type="Proteomes" id="UP001500469">
    <property type="component" value="Unassembled WGS sequence"/>
</dbReference>
<keyword evidence="1" id="KW-0560">Oxidoreductase</keyword>
<reference evidence="5" key="1">
    <citation type="journal article" date="2019" name="Int. J. Syst. Evol. Microbiol.">
        <title>The Global Catalogue of Microorganisms (GCM) 10K type strain sequencing project: providing services to taxonomists for standard genome sequencing and annotation.</title>
        <authorList>
            <consortium name="The Broad Institute Genomics Platform"/>
            <consortium name="The Broad Institute Genome Sequencing Center for Infectious Disease"/>
            <person name="Wu L."/>
            <person name="Ma J."/>
        </authorList>
    </citation>
    <scope>NUCLEOTIDE SEQUENCE [LARGE SCALE GENOMIC DNA]</scope>
    <source>
        <strain evidence="5">JCM 16112</strain>
    </source>
</reference>
<evidence type="ECO:0000259" key="3">
    <source>
        <dbReference type="Pfam" id="PF01494"/>
    </source>
</evidence>